<organism evidence="10 11">
    <name type="scientific">Tilletiaria anomala (strain ATCC 24038 / CBS 436.72 / UBC 951)</name>
    <dbReference type="NCBI Taxonomy" id="1037660"/>
    <lineage>
        <taxon>Eukaryota</taxon>
        <taxon>Fungi</taxon>
        <taxon>Dikarya</taxon>
        <taxon>Basidiomycota</taxon>
        <taxon>Ustilaginomycotina</taxon>
        <taxon>Exobasidiomycetes</taxon>
        <taxon>Georgefischeriales</taxon>
        <taxon>Tilletiariaceae</taxon>
        <taxon>Tilletiaria</taxon>
    </lineage>
</organism>
<keyword evidence="6 8" id="KW-0472">Membrane</keyword>
<feature type="region of interest" description="Disordered" evidence="7">
    <location>
        <begin position="34"/>
        <end position="87"/>
    </location>
</feature>
<dbReference type="InterPro" id="IPR035952">
    <property type="entry name" value="Rhomboid-like_sf"/>
</dbReference>
<keyword evidence="3 8" id="KW-0812">Transmembrane</keyword>
<evidence type="ECO:0000259" key="9">
    <source>
        <dbReference type="Pfam" id="PF01694"/>
    </source>
</evidence>
<comment type="similarity">
    <text evidence="2">Belongs to the peptidase S54 family.</text>
</comment>
<dbReference type="OrthoDB" id="10260614at2759"/>
<feature type="transmembrane region" description="Helical" evidence="8">
    <location>
        <begin position="454"/>
        <end position="478"/>
    </location>
</feature>
<dbReference type="GO" id="GO:0004252">
    <property type="term" value="F:serine-type endopeptidase activity"/>
    <property type="evidence" value="ECO:0007669"/>
    <property type="project" value="InterPro"/>
</dbReference>
<dbReference type="PANTHER" id="PTHR43731:SF14">
    <property type="entry name" value="PRESENILIN-ASSOCIATED RHOMBOID-LIKE PROTEIN, MITOCHONDRIAL"/>
    <property type="match status" value="1"/>
</dbReference>
<dbReference type="Pfam" id="PF01694">
    <property type="entry name" value="Rhomboid"/>
    <property type="match status" value="1"/>
</dbReference>
<dbReference type="OMA" id="TMMAREA"/>
<keyword evidence="5 8" id="KW-1133">Transmembrane helix</keyword>
<dbReference type="SUPFAM" id="SSF144091">
    <property type="entry name" value="Rhomboid-like"/>
    <property type="match status" value="1"/>
</dbReference>
<evidence type="ECO:0000313" key="11">
    <source>
        <dbReference type="Proteomes" id="UP000027361"/>
    </source>
</evidence>
<evidence type="ECO:0000256" key="7">
    <source>
        <dbReference type="SAM" id="MobiDB-lite"/>
    </source>
</evidence>
<feature type="transmembrane region" description="Helical" evidence="8">
    <location>
        <begin position="490"/>
        <end position="510"/>
    </location>
</feature>
<feature type="transmembrane region" description="Helical" evidence="8">
    <location>
        <begin position="314"/>
        <end position="334"/>
    </location>
</feature>
<dbReference type="EMBL" id="JMSN01000029">
    <property type="protein sequence ID" value="KDN47550.1"/>
    <property type="molecule type" value="Genomic_DNA"/>
</dbReference>
<dbReference type="InterPro" id="IPR022764">
    <property type="entry name" value="Peptidase_S54_rhomboid_dom"/>
</dbReference>
<comment type="caution">
    <text evidence="10">The sequence shown here is derived from an EMBL/GenBank/DDBJ whole genome shotgun (WGS) entry which is preliminary data.</text>
</comment>
<dbReference type="InterPro" id="IPR050925">
    <property type="entry name" value="Rhomboid_protease_S54"/>
</dbReference>
<dbReference type="RefSeq" id="XP_013243887.1">
    <property type="nucleotide sequence ID" value="XM_013388433.1"/>
</dbReference>
<evidence type="ECO:0000256" key="2">
    <source>
        <dbReference type="ARBA" id="ARBA00009045"/>
    </source>
</evidence>
<dbReference type="Proteomes" id="UP000027361">
    <property type="component" value="Unassembled WGS sequence"/>
</dbReference>
<dbReference type="AlphaFoldDB" id="A0A066W9U1"/>
<dbReference type="InParanoid" id="A0A066W9U1"/>
<dbReference type="GO" id="GO:0016020">
    <property type="term" value="C:membrane"/>
    <property type="evidence" value="ECO:0007669"/>
    <property type="project" value="UniProtKB-SubCell"/>
</dbReference>
<keyword evidence="11" id="KW-1185">Reference proteome</keyword>
<reference evidence="10 11" key="1">
    <citation type="submission" date="2014-05" db="EMBL/GenBank/DDBJ databases">
        <title>Draft genome sequence of a rare smut relative, Tilletiaria anomala UBC 951.</title>
        <authorList>
            <consortium name="DOE Joint Genome Institute"/>
            <person name="Toome M."/>
            <person name="Kuo A."/>
            <person name="Henrissat B."/>
            <person name="Lipzen A."/>
            <person name="Tritt A."/>
            <person name="Yoshinaga Y."/>
            <person name="Zane M."/>
            <person name="Barry K."/>
            <person name="Grigoriev I.V."/>
            <person name="Spatafora J.W."/>
            <person name="Aimea M.C."/>
        </authorList>
    </citation>
    <scope>NUCLEOTIDE SEQUENCE [LARGE SCALE GENOMIC DNA]</scope>
    <source>
        <strain evidence="10 11">UBC 951</strain>
    </source>
</reference>
<proteinExistence type="inferred from homology"/>
<dbReference type="STRING" id="1037660.A0A066W9U1"/>
<feature type="transmembrane region" description="Helical" evidence="8">
    <location>
        <begin position="258"/>
        <end position="282"/>
    </location>
</feature>
<gene>
    <name evidence="10" type="ORF">K437DRAFT_267840</name>
</gene>
<dbReference type="HOGENOM" id="CLU_034022_1_1_1"/>
<dbReference type="Gene3D" id="1.20.1540.10">
    <property type="entry name" value="Rhomboid-like"/>
    <property type="match status" value="1"/>
</dbReference>
<feature type="transmembrane region" description="Helical" evidence="8">
    <location>
        <begin position="135"/>
        <end position="156"/>
    </location>
</feature>
<dbReference type="GeneID" id="25265967"/>
<feature type="domain" description="Peptidase S54 rhomboid" evidence="9">
    <location>
        <begin position="423"/>
        <end position="505"/>
    </location>
</feature>
<dbReference type="GO" id="GO:0006465">
    <property type="term" value="P:signal peptide processing"/>
    <property type="evidence" value="ECO:0007669"/>
    <property type="project" value="TreeGrafter"/>
</dbReference>
<name>A0A066W9U1_TILAU</name>
<evidence type="ECO:0000256" key="6">
    <source>
        <dbReference type="ARBA" id="ARBA00023136"/>
    </source>
</evidence>
<evidence type="ECO:0000313" key="10">
    <source>
        <dbReference type="EMBL" id="KDN47550.1"/>
    </source>
</evidence>
<protein>
    <recommendedName>
        <fullName evidence="9">Peptidase S54 rhomboid domain-containing protein</fullName>
    </recommendedName>
</protein>
<sequence length="533" mass="57904">MRTLAVAPTARRVSLLPLASFWAQQANQRWRSCTAETSTGAGARRRGFATRSLPCSQPRRAEPSAHSPPPHLHAADPQLHPSGRWNSQQPIADIRPASFDAAPAVFAASPLQPAETFHSAEQEARYLLSLRAPSVLRAFAFCALLAAAAFGLAAYFTLADADALARRIREESGPFGDFASFAARALGAATRSEHGVSEGQLRAAKKQVAAERYGRTLTSLVGWCDQLHLPDGVKEFVGRSYVILAESYLNLSPSKEGVVPIIALNTAVFGAFLLVPSLYPFLFRTFVHAPWLNGTRKVSTLLTSTFSHQAPVHYLFNTLALWSFGAAAFLSPAWPLASPFSLTEHRRQQAHAHSGGMLPEPSHAPHFVAFFAVAGTVAALLSHAVLAMRFRRAVRSSAAFRNWRAGPGRANAHDNAELRARLAEFVSHASLGSSGAVYAALVMAACALPDARVGIIFVPFIAFPITWGVGAMVLTDLLGVVRGWRMFDHWAHLGGAAFGAAYWYAGWGFWERVKRVTYDACFKDRNPIEQKRV</sequence>
<dbReference type="PANTHER" id="PTHR43731">
    <property type="entry name" value="RHOMBOID PROTEASE"/>
    <property type="match status" value="1"/>
</dbReference>
<keyword evidence="4" id="KW-0378">Hydrolase</keyword>
<evidence type="ECO:0000256" key="4">
    <source>
        <dbReference type="ARBA" id="ARBA00022801"/>
    </source>
</evidence>
<accession>A0A066W9U1</accession>
<evidence type="ECO:0000256" key="3">
    <source>
        <dbReference type="ARBA" id="ARBA00022692"/>
    </source>
</evidence>
<evidence type="ECO:0000256" key="8">
    <source>
        <dbReference type="SAM" id="Phobius"/>
    </source>
</evidence>
<evidence type="ECO:0000256" key="5">
    <source>
        <dbReference type="ARBA" id="ARBA00022989"/>
    </source>
</evidence>
<comment type="subcellular location">
    <subcellularLocation>
        <location evidence="1">Membrane</location>
        <topology evidence="1">Multi-pass membrane protein</topology>
    </subcellularLocation>
</comment>
<feature type="transmembrane region" description="Helical" evidence="8">
    <location>
        <begin position="367"/>
        <end position="387"/>
    </location>
</feature>
<evidence type="ECO:0000256" key="1">
    <source>
        <dbReference type="ARBA" id="ARBA00004141"/>
    </source>
</evidence>